<feature type="non-terminal residue" evidence="2">
    <location>
        <position position="81"/>
    </location>
</feature>
<evidence type="ECO:0000256" key="1">
    <source>
        <dbReference type="SAM" id="MobiDB-lite"/>
    </source>
</evidence>
<gene>
    <name evidence="2" type="ORF">PCOR1329_LOCUS28591</name>
</gene>
<feature type="compositionally biased region" description="Low complexity" evidence="1">
    <location>
        <begin position="31"/>
        <end position="43"/>
    </location>
</feature>
<sequence length="81" mass="7430">GGTLPGGAAGAAASSLGGALGALPGAGAGAGAPPSAVPPSAVGQGAQGTLHRAFNYADIAAHLVAPPTDREPQACREACMA</sequence>
<evidence type="ECO:0000313" key="3">
    <source>
        <dbReference type="Proteomes" id="UP001189429"/>
    </source>
</evidence>
<dbReference type="Proteomes" id="UP001189429">
    <property type="component" value="Unassembled WGS sequence"/>
</dbReference>
<keyword evidence="3" id="KW-1185">Reference proteome</keyword>
<evidence type="ECO:0000313" key="2">
    <source>
        <dbReference type="EMBL" id="CAK0829752.1"/>
    </source>
</evidence>
<dbReference type="EMBL" id="CAUYUJ010010580">
    <property type="protein sequence ID" value="CAK0829752.1"/>
    <property type="molecule type" value="Genomic_DNA"/>
</dbReference>
<feature type="non-terminal residue" evidence="2">
    <location>
        <position position="1"/>
    </location>
</feature>
<reference evidence="2" key="1">
    <citation type="submission" date="2023-10" db="EMBL/GenBank/DDBJ databases">
        <authorList>
            <person name="Chen Y."/>
            <person name="Shah S."/>
            <person name="Dougan E. K."/>
            <person name="Thang M."/>
            <person name="Chan C."/>
        </authorList>
    </citation>
    <scope>NUCLEOTIDE SEQUENCE [LARGE SCALE GENOMIC DNA]</scope>
</reference>
<accession>A0ABN9SCM6</accession>
<proteinExistence type="predicted"/>
<feature type="region of interest" description="Disordered" evidence="1">
    <location>
        <begin position="23"/>
        <end position="45"/>
    </location>
</feature>
<name>A0ABN9SCM6_9DINO</name>
<organism evidence="2 3">
    <name type="scientific">Prorocentrum cordatum</name>
    <dbReference type="NCBI Taxonomy" id="2364126"/>
    <lineage>
        <taxon>Eukaryota</taxon>
        <taxon>Sar</taxon>
        <taxon>Alveolata</taxon>
        <taxon>Dinophyceae</taxon>
        <taxon>Prorocentrales</taxon>
        <taxon>Prorocentraceae</taxon>
        <taxon>Prorocentrum</taxon>
    </lineage>
</organism>
<comment type="caution">
    <text evidence="2">The sequence shown here is derived from an EMBL/GenBank/DDBJ whole genome shotgun (WGS) entry which is preliminary data.</text>
</comment>
<protein>
    <submittedName>
        <fullName evidence="2">Uncharacterized protein</fullName>
    </submittedName>
</protein>